<dbReference type="EMBL" id="CP136890">
    <property type="protein sequence ID" value="WOK92490.1"/>
    <property type="molecule type" value="Genomic_DNA"/>
</dbReference>
<evidence type="ECO:0000313" key="2">
    <source>
        <dbReference type="EMBL" id="WOK92490.1"/>
    </source>
</evidence>
<evidence type="ECO:0008006" key="4">
    <source>
        <dbReference type="Google" id="ProtNLM"/>
    </source>
</evidence>
<sequence length="127" mass="14666">MALLLNLIHLQISSSHLLLLLFRVRDLVGCFAHKAVRVAENDCLADTKVFIVERPTQNTIACLYRIMLSTDNCKDHVSHEAHLVPEPYRRIPLRQGRERHSVEHLEDALPCPVEEERQPVFKQLLLL</sequence>
<keyword evidence="3" id="KW-1185">Reference proteome</keyword>
<organism evidence="2 3">
    <name type="scientific">Canna indica</name>
    <name type="common">Indian-shot</name>
    <dbReference type="NCBI Taxonomy" id="4628"/>
    <lineage>
        <taxon>Eukaryota</taxon>
        <taxon>Viridiplantae</taxon>
        <taxon>Streptophyta</taxon>
        <taxon>Embryophyta</taxon>
        <taxon>Tracheophyta</taxon>
        <taxon>Spermatophyta</taxon>
        <taxon>Magnoliopsida</taxon>
        <taxon>Liliopsida</taxon>
        <taxon>Zingiberales</taxon>
        <taxon>Cannaceae</taxon>
        <taxon>Canna</taxon>
    </lineage>
</organism>
<reference evidence="2 3" key="1">
    <citation type="submission" date="2023-10" db="EMBL/GenBank/DDBJ databases">
        <title>Chromosome-scale genome assembly provides insights into flower coloration mechanisms of Canna indica.</title>
        <authorList>
            <person name="Li C."/>
        </authorList>
    </citation>
    <scope>NUCLEOTIDE SEQUENCE [LARGE SCALE GENOMIC DNA]</scope>
    <source>
        <tissue evidence="2">Flower</tissue>
    </source>
</reference>
<protein>
    <recommendedName>
        <fullName evidence="4">Secreted protein</fullName>
    </recommendedName>
</protein>
<evidence type="ECO:0000313" key="3">
    <source>
        <dbReference type="Proteomes" id="UP001327560"/>
    </source>
</evidence>
<gene>
    <name evidence="2" type="ORF">Cni_G01181</name>
</gene>
<evidence type="ECO:0000256" key="1">
    <source>
        <dbReference type="SAM" id="SignalP"/>
    </source>
</evidence>
<name>A0AAQ3PXU6_9LILI</name>
<feature type="signal peptide" evidence="1">
    <location>
        <begin position="1"/>
        <end position="15"/>
    </location>
</feature>
<accession>A0AAQ3PXU6</accession>
<feature type="chain" id="PRO_5042905954" description="Secreted protein" evidence="1">
    <location>
        <begin position="16"/>
        <end position="127"/>
    </location>
</feature>
<proteinExistence type="predicted"/>
<dbReference type="AlphaFoldDB" id="A0AAQ3PXU6"/>
<dbReference type="Proteomes" id="UP001327560">
    <property type="component" value="Chromosome 1"/>
</dbReference>
<keyword evidence="1" id="KW-0732">Signal</keyword>